<dbReference type="InterPro" id="IPR035595">
    <property type="entry name" value="UDP_glycos_trans_CS"/>
</dbReference>
<evidence type="ECO:0000256" key="3">
    <source>
        <dbReference type="RuleBase" id="RU003718"/>
    </source>
</evidence>
<gene>
    <name evidence="6" type="ORF">DH2020_024036</name>
</gene>
<keyword evidence="2 3" id="KW-0808">Transferase</keyword>
<proteinExistence type="inferred from homology"/>
<dbReference type="Pfam" id="PF26168">
    <property type="entry name" value="Glyco_transf_N"/>
    <property type="match status" value="1"/>
</dbReference>
<evidence type="ECO:0000259" key="5">
    <source>
        <dbReference type="Pfam" id="PF26168"/>
    </source>
</evidence>
<comment type="caution">
    <text evidence="6">The sequence shown here is derived from an EMBL/GenBank/DDBJ whole genome shotgun (WGS) entry which is preliminary data.</text>
</comment>
<evidence type="ECO:0000313" key="7">
    <source>
        <dbReference type="Proteomes" id="UP001318860"/>
    </source>
</evidence>
<dbReference type="Pfam" id="PF00201">
    <property type="entry name" value="UDPGT"/>
    <property type="match status" value="1"/>
</dbReference>
<dbReference type="CDD" id="cd03784">
    <property type="entry name" value="GT1_Gtf-like"/>
    <property type="match status" value="1"/>
</dbReference>
<evidence type="ECO:0000256" key="4">
    <source>
        <dbReference type="RuleBase" id="RU362057"/>
    </source>
</evidence>
<keyword evidence="3" id="KW-0328">Glycosyltransferase</keyword>
<evidence type="ECO:0000313" key="6">
    <source>
        <dbReference type="EMBL" id="KAK6143688.1"/>
    </source>
</evidence>
<dbReference type="SUPFAM" id="SSF53756">
    <property type="entry name" value="UDP-Glycosyltransferase/glycogen phosphorylase"/>
    <property type="match status" value="1"/>
</dbReference>
<dbReference type="InterPro" id="IPR058980">
    <property type="entry name" value="Glyco_transf_N"/>
</dbReference>
<protein>
    <recommendedName>
        <fullName evidence="4">Glycosyltransferase</fullName>
        <ecNumber evidence="4">2.4.1.-</ecNumber>
    </recommendedName>
</protein>
<keyword evidence="7" id="KW-1185">Reference proteome</keyword>
<dbReference type="EC" id="2.4.1.-" evidence="4"/>
<dbReference type="Gene3D" id="3.40.50.2000">
    <property type="entry name" value="Glycogen Phosphorylase B"/>
    <property type="match status" value="2"/>
</dbReference>
<accession>A0ABR0WA10</accession>
<dbReference type="EMBL" id="JABTTQ020000013">
    <property type="protein sequence ID" value="KAK6143688.1"/>
    <property type="molecule type" value="Genomic_DNA"/>
</dbReference>
<sequence length="481" mass="53598">METAGKTQKPHAICVPFPAQGHINPMLKLAILLHHKGFHITFVHTEYNYNRLRKSRCGAAVAPSPDFQFATIPDGLPPPENADSTQDIRSLCLSTEKNCLAPLNELIGKLSHRISSVPPVSCIIGDMAMGFALDAAERIGVPCVLLQTSSACNFMCYKHIIHLVDKGFVPLKDESYLKNGYLETLIDWIPGVIPIRLKEFSNNIRTTNPYDPMLNFLITQFGRSSKAAAIIINTFDDLEQNVLTHLSSICPPIYTVGSLHLLRNQLPANYTLKSMSSSLWKEDPACLNWLDSKPQNSVIYVNFGSITVLNPQQLSEFAWGLAESKRNFMWIVRPDLVQGEKAALPPEFWDEIDDRGFTAGWSPQEQVLGHPAVGGFLTHCGWNSMLESLCNGVPMLCWPFFADQNLNCRYACEEWGVGMEIGGNVKRDEVGFLVRELMDGEKGKMLKKRALEWKKKVAEAVGDCGSSFLNLDRLISEVLSV</sequence>
<reference evidence="6 7" key="1">
    <citation type="journal article" date="2021" name="Comput. Struct. Biotechnol. J.">
        <title>De novo genome assembly of the potent medicinal plant Rehmannia glutinosa using nanopore technology.</title>
        <authorList>
            <person name="Ma L."/>
            <person name="Dong C."/>
            <person name="Song C."/>
            <person name="Wang X."/>
            <person name="Zheng X."/>
            <person name="Niu Y."/>
            <person name="Chen S."/>
            <person name="Feng W."/>
        </authorList>
    </citation>
    <scope>NUCLEOTIDE SEQUENCE [LARGE SCALE GENOMIC DNA]</scope>
    <source>
        <strain evidence="6">DH-2019</strain>
    </source>
</reference>
<comment type="similarity">
    <text evidence="1 3">Belongs to the UDP-glycosyltransferase family.</text>
</comment>
<dbReference type="PANTHER" id="PTHR11926:SF1498">
    <property type="entry name" value="GLYCOSYLTRANSFERASE"/>
    <property type="match status" value="1"/>
</dbReference>
<dbReference type="Proteomes" id="UP001318860">
    <property type="component" value="Unassembled WGS sequence"/>
</dbReference>
<name>A0ABR0WA10_REHGL</name>
<feature type="domain" description="Glycosyltransferase N-terminal" evidence="5">
    <location>
        <begin position="13"/>
        <end position="139"/>
    </location>
</feature>
<evidence type="ECO:0000256" key="1">
    <source>
        <dbReference type="ARBA" id="ARBA00009995"/>
    </source>
</evidence>
<evidence type="ECO:0000256" key="2">
    <source>
        <dbReference type="ARBA" id="ARBA00022679"/>
    </source>
</evidence>
<dbReference type="PANTHER" id="PTHR11926">
    <property type="entry name" value="GLUCOSYL/GLUCURONOSYL TRANSFERASES"/>
    <property type="match status" value="1"/>
</dbReference>
<dbReference type="PROSITE" id="PS00375">
    <property type="entry name" value="UDPGT"/>
    <property type="match status" value="1"/>
</dbReference>
<organism evidence="6 7">
    <name type="scientific">Rehmannia glutinosa</name>
    <name type="common">Chinese foxglove</name>
    <dbReference type="NCBI Taxonomy" id="99300"/>
    <lineage>
        <taxon>Eukaryota</taxon>
        <taxon>Viridiplantae</taxon>
        <taxon>Streptophyta</taxon>
        <taxon>Embryophyta</taxon>
        <taxon>Tracheophyta</taxon>
        <taxon>Spermatophyta</taxon>
        <taxon>Magnoliopsida</taxon>
        <taxon>eudicotyledons</taxon>
        <taxon>Gunneridae</taxon>
        <taxon>Pentapetalae</taxon>
        <taxon>asterids</taxon>
        <taxon>lamiids</taxon>
        <taxon>Lamiales</taxon>
        <taxon>Orobanchaceae</taxon>
        <taxon>Rehmannieae</taxon>
        <taxon>Rehmannia</taxon>
    </lineage>
</organism>
<dbReference type="InterPro" id="IPR002213">
    <property type="entry name" value="UDP_glucos_trans"/>
</dbReference>